<evidence type="ECO:0000256" key="7">
    <source>
        <dbReference type="ARBA" id="ARBA00022723"/>
    </source>
</evidence>
<dbReference type="InterPro" id="IPR000787">
    <property type="entry name" value="Peptidase_M29"/>
</dbReference>
<dbReference type="SUPFAM" id="SSF144052">
    <property type="entry name" value="Thermophilic metalloprotease-like"/>
    <property type="match status" value="1"/>
</dbReference>
<keyword evidence="5 10" id="KW-0031">Aminopeptidase</keyword>
<dbReference type="InterPro" id="IPR052170">
    <property type="entry name" value="M29_Exopeptidase"/>
</dbReference>
<reference evidence="10 11" key="1">
    <citation type="journal article" date="2015" name="Genome Announc.">
        <title>Expanding the biotechnology potential of lactobacilli through comparative genomics of 213 strains and associated genera.</title>
        <authorList>
            <person name="Sun Z."/>
            <person name="Harris H.M."/>
            <person name="McCann A."/>
            <person name="Guo C."/>
            <person name="Argimon S."/>
            <person name="Zhang W."/>
            <person name="Yang X."/>
            <person name="Jeffery I.B."/>
            <person name="Cooney J.C."/>
            <person name="Kagawa T.F."/>
            <person name="Liu W."/>
            <person name="Song Y."/>
            <person name="Salvetti E."/>
            <person name="Wrobel A."/>
            <person name="Rasinkangas P."/>
            <person name="Parkhill J."/>
            <person name="Rea M.C."/>
            <person name="O'Sullivan O."/>
            <person name="Ritari J."/>
            <person name="Douillard F.P."/>
            <person name="Paul Ross R."/>
            <person name="Yang R."/>
            <person name="Briner A.E."/>
            <person name="Felis G.E."/>
            <person name="de Vos W.M."/>
            <person name="Barrangou R."/>
            <person name="Klaenhammer T.R."/>
            <person name="Caufield P.W."/>
            <person name="Cui Y."/>
            <person name="Zhang H."/>
            <person name="O'Toole P.W."/>
        </authorList>
    </citation>
    <scope>NUCLEOTIDE SEQUENCE [LARGE SCALE GENOMIC DNA]</scope>
    <source>
        <strain evidence="10 11">DSM 20534</strain>
    </source>
</reference>
<dbReference type="RefSeq" id="WP_054745832.1">
    <property type="nucleotide sequence ID" value="NZ_AZCV01000001.1"/>
</dbReference>
<dbReference type="PRINTS" id="PR00919">
    <property type="entry name" value="THERMOPTASE"/>
</dbReference>
<evidence type="ECO:0000313" key="10">
    <source>
        <dbReference type="EMBL" id="KRK38864.1"/>
    </source>
</evidence>
<comment type="caution">
    <text evidence="10">The sequence shown here is derived from an EMBL/GenBank/DDBJ whole genome shotgun (WGS) entry which is preliminary data.</text>
</comment>
<dbReference type="Proteomes" id="UP000050909">
    <property type="component" value="Unassembled WGS sequence"/>
</dbReference>
<dbReference type="GO" id="GO:0006508">
    <property type="term" value="P:proteolysis"/>
    <property type="evidence" value="ECO:0007669"/>
    <property type="project" value="UniProtKB-KW"/>
</dbReference>
<dbReference type="PANTHER" id="PTHR34448:SF3">
    <property type="entry name" value="AMINOPEPTIDASE AMPS"/>
    <property type="match status" value="1"/>
</dbReference>
<evidence type="ECO:0000256" key="2">
    <source>
        <dbReference type="ARBA" id="ARBA00001946"/>
    </source>
</evidence>
<comment type="similarity">
    <text evidence="4">Belongs to the peptidase M29 family.</text>
</comment>
<dbReference type="GO" id="GO:0008237">
    <property type="term" value="F:metallopeptidase activity"/>
    <property type="evidence" value="ECO:0007669"/>
    <property type="project" value="UniProtKB-KW"/>
</dbReference>
<evidence type="ECO:0000256" key="9">
    <source>
        <dbReference type="ARBA" id="ARBA00023049"/>
    </source>
</evidence>
<name>A0A0R1GXK1_9LACO</name>
<keyword evidence="7" id="KW-0479">Metal-binding</keyword>
<dbReference type="PATRIC" id="fig|1423722.3.peg.566"/>
<dbReference type="AlphaFoldDB" id="A0A0R1GXK1"/>
<evidence type="ECO:0000256" key="5">
    <source>
        <dbReference type="ARBA" id="ARBA00022438"/>
    </source>
</evidence>
<evidence type="ECO:0000256" key="8">
    <source>
        <dbReference type="ARBA" id="ARBA00022801"/>
    </source>
</evidence>
<evidence type="ECO:0000313" key="11">
    <source>
        <dbReference type="Proteomes" id="UP000050909"/>
    </source>
</evidence>
<evidence type="ECO:0000256" key="3">
    <source>
        <dbReference type="ARBA" id="ARBA00001947"/>
    </source>
</evidence>
<evidence type="ECO:0000256" key="4">
    <source>
        <dbReference type="ARBA" id="ARBA00008236"/>
    </source>
</evidence>
<dbReference type="Pfam" id="PF02073">
    <property type="entry name" value="Peptidase_M29"/>
    <property type="match status" value="1"/>
</dbReference>
<comment type="cofactor">
    <cofactor evidence="1">
        <name>Co(2+)</name>
        <dbReference type="ChEBI" id="CHEBI:48828"/>
    </cofactor>
</comment>
<dbReference type="PANTHER" id="PTHR34448">
    <property type="entry name" value="AMINOPEPTIDASE"/>
    <property type="match status" value="1"/>
</dbReference>
<evidence type="ECO:0000256" key="6">
    <source>
        <dbReference type="ARBA" id="ARBA00022670"/>
    </source>
</evidence>
<evidence type="ECO:0000256" key="1">
    <source>
        <dbReference type="ARBA" id="ARBA00001941"/>
    </source>
</evidence>
<organism evidence="10 11">
    <name type="scientific">Amylolactobacillus amylotrophicus DSM 20534</name>
    <dbReference type="NCBI Taxonomy" id="1423722"/>
    <lineage>
        <taxon>Bacteria</taxon>
        <taxon>Bacillati</taxon>
        <taxon>Bacillota</taxon>
        <taxon>Bacilli</taxon>
        <taxon>Lactobacillales</taxon>
        <taxon>Lactobacillaceae</taxon>
        <taxon>Amylolactobacillus</taxon>
    </lineage>
</organism>
<accession>A0A0R1GXK1</accession>
<comment type="cofactor">
    <cofactor evidence="2">
        <name>Mg(2+)</name>
        <dbReference type="ChEBI" id="CHEBI:18420"/>
    </cofactor>
</comment>
<dbReference type="GO" id="GO:0046872">
    <property type="term" value="F:metal ion binding"/>
    <property type="evidence" value="ECO:0007669"/>
    <property type="project" value="UniProtKB-KW"/>
</dbReference>
<proteinExistence type="inferred from homology"/>
<comment type="cofactor">
    <cofactor evidence="3">
        <name>Zn(2+)</name>
        <dbReference type="ChEBI" id="CHEBI:29105"/>
    </cofactor>
</comment>
<sequence length="412" mass="45817">MTLPNFTKLLTTYAQMIVEIGAGIQRDDIVYVEADIAQAELVHLLTSAAYRLGAAEVIVNWNDDFLTHEFLLHASEKHLGTFKEAKRQETAYLLEHQAKRINVVSSIPGALDGVKHERLALFQSTNATGLRPLRHASQNNDISWTVVAAANPAWAQKIFPQMTKEAANDELWHQIFQATRIYSEDPVRAWRQHVRRLDQRAQQLNDYQFDRLVYRAPGTALTVGLPQQHIWESAGATNRQGQPFIPNMPTEEVFTAPDKNRIDGHVTATKPLSYGGQIITGIRFDFRRGKISQIQAESGQQTLEHLLETDEGARSLGEVSLVPYSSPISQSNIIFYNTLFDENAANHLALGAAYPSSVAGGTKMNPLALQRHGLNVSTVHVDFMVGGSEMDVDGITKSGAIIPVFRHGEWAF</sequence>
<dbReference type="GO" id="GO:0004177">
    <property type="term" value="F:aminopeptidase activity"/>
    <property type="evidence" value="ECO:0007669"/>
    <property type="project" value="UniProtKB-KW"/>
</dbReference>
<keyword evidence="6" id="KW-0645">Protease</keyword>
<dbReference type="EMBL" id="AZCV01000001">
    <property type="protein sequence ID" value="KRK38864.1"/>
    <property type="molecule type" value="Genomic_DNA"/>
</dbReference>
<keyword evidence="9" id="KW-0482">Metalloprotease</keyword>
<keyword evidence="11" id="KW-1185">Reference proteome</keyword>
<dbReference type="Gene3D" id="3.40.1830.10">
    <property type="entry name" value="Thermophilic metalloprotease (M29)"/>
    <property type="match status" value="1"/>
</dbReference>
<dbReference type="InterPro" id="IPR035097">
    <property type="entry name" value="M29_N-terminal"/>
</dbReference>
<keyword evidence="8" id="KW-0378">Hydrolase</keyword>
<protein>
    <submittedName>
        <fullName evidence="10">Aminopeptidase S</fullName>
    </submittedName>
</protein>
<gene>
    <name evidence="10" type="ORF">FC62_GL000556</name>
</gene>